<dbReference type="OrthoDB" id="982527at2"/>
<accession>A0A0Q9ZLP6</accession>
<dbReference type="Pfam" id="PF00188">
    <property type="entry name" value="CAP"/>
    <property type="match status" value="1"/>
</dbReference>
<reference evidence="3" key="1">
    <citation type="submission" date="2015-10" db="EMBL/GenBank/DDBJ databases">
        <title>Draft genome sequence of Salegentibacter mishustinae KCTC 12263.</title>
        <authorList>
            <person name="Lin W."/>
            <person name="Zheng Q."/>
        </authorList>
    </citation>
    <scope>NUCLEOTIDE SEQUENCE [LARGE SCALE GENOMIC DNA]</scope>
    <source>
        <strain evidence="3">KCTC 12263</strain>
    </source>
</reference>
<dbReference type="InterPro" id="IPR014044">
    <property type="entry name" value="CAP_dom"/>
</dbReference>
<dbReference type="EMBL" id="LKTP01000002">
    <property type="protein sequence ID" value="KRG30222.1"/>
    <property type="molecule type" value="Genomic_DNA"/>
</dbReference>
<proteinExistence type="predicted"/>
<dbReference type="STRING" id="270918.APR42_13635"/>
<comment type="caution">
    <text evidence="3">The sequence shown here is derived from an EMBL/GenBank/DDBJ whole genome shotgun (WGS) entry which is preliminary data.</text>
</comment>
<evidence type="ECO:0000256" key="1">
    <source>
        <dbReference type="SAM" id="SignalP"/>
    </source>
</evidence>
<dbReference type="AlphaFoldDB" id="A0A0Q9ZLP6"/>
<dbReference type="SUPFAM" id="SSF55797">
    <property type="entry name" value="PR-1-like"/>
    <property type="match status" value="1"/>
</dbReference>
<organism evidence="3 4">
    <name type="scientific">Salegentibacter mishustinae</name>
    <dbReference type="NCBI Taxonomy" id="270918"/>
    <lineage>
        <taxon>Bacteria</taxon>
        <taxon>Pseudomonadati</taxon>
        <taxon>Bacteroidota</taxon>
        <taxon>Flavobacteriia</taxon>
        <taxon>Flavobacteriales</taxon>
        <taxon>Flavobacteriaceae</taxon>
        <taxon>Salegentibacter</taxon>
    </lineage>
</organism>
<keyword evidence="1" id="KW-0732">Signal</keyword>
<feature type="signal peptide" evidence="1">
    <location>
        <begin position="1"/>
        <end position="22"/>
    </location>
</feature>
<dbReference type="CDD" id="cd05379">
    <property type="entry name" value="CAP_bacterial"/>
    <property type="match status" value="1"/>
</dbReference>
<dbReference type="PANTHER" id="PTHR31157">
    <property type="entry name" value="SCP DOMAIN-CONTAINING PROTEIN"/>
    <property type="match status" value="1"/>
</dbReference>
<dbReference type="InterPro" id="IPR035940">
    <property type="entry name" value="CAP_sf"/>
</dbReference>
<keyword evidence="4" id="KW-1185">Reference proteome</keyword>
<name>A0A0Q9ZLP6_9FLAO</name>
<dbReference type="Gene3D" id="3.40.33.10">
    <property type="entry name" value="CAP"/>
    <property type="match status" value="1"/>
</dbReference>
<evidence type="ECO:0000313" key="4">
    <source>
        <dbReference type="Proteomes" id="UP000051643"/>
    </source>
</evidence>
<evidence type="ECO:0000259" key="2">
    <source>
        <dbReference type="Pfam" id="PF00188"/>
    </source>
</evidence>
<dbReference type="Proteomes" id="UP000051643">
    <property type="component" value="Unassembled WGS sequence"/>
</dbReference>
<protein>
    <recommendedName>
        <fullName evidence="2">SCP domain-containing protein</fullName>
    </recommendedName>
</protein>
<dbReference type="PROSITE" id="PS51257">
    <property type="entry name" value="PROKAR_LIPOPROTEIN"/>
    <property type="match status" value="1"/>
</dbReference>
<dbReference type="RefSeq" id="WP_057480830.1">
    <property type="nucleotide sequence ID" value="NZ_BMWR01000006.1"/>
</dbReference>
<sequence length="168" mass="18912">MRKSTLRFIMLLLLAVSTVSCAKESIEEEVNSYNHTAKEKVNFDYSAIETEILTLVNEHRKSLDLAPLAPIAEISVEAESHNYYMLEVGEVSHDNFGVRYENLVKTVGAKAVSENVGYGYRTADAVVKAWLNSKGHKENIEGNHSHFGVSVLDDENGRNYFTNIFIRK</sequence>
<feature type="chain" id="PRO_5006389634" description="SCP domain-containing protein" evidence="1">
    <location>
        <begin position="23"/>
        <end position="168"/>
    </location>
</feature>
<feature type="domain" description="SCP" evidence="2">
    <location>
        <begin position="53"/>
        <end position="162"/>
    </location>
</feature>
<dbReference type="PANTHER" id="PTHR31157:SF1">
    <property type="entry name" value="SCP DOMAIN-CONTAINING PROTEIN"/>
    <property type="match status" value="1"/>
</dbReference>
<evidence type="ECO:0000313" key="3">
    <source>
        <dbReference type="EMBL" id="KRG30222.1"/>
    </source>
</evidence>
<gene>
    <name evidence="3" type="ORF">APR42_13635</name>
</gene>